<proteinExistence type="predicted"/>
<accession>B4VLH9</accession>
<keyword evidence="3" id="KW-1185">Reference proteome</keyword>
<feature type="region of interest" description="Disordered" evidence="1">
    <location>
        <begin position="1"/>
        <end position="44"/>
    </location>
</feature>
<dbReference type="AlphaFoldDB" id="B4VLH9"/>
<sequence length="44" mass="4858">MLAFPDNDPALSPRATPTWGLLNKYCGGGREQGKQGKQRERGKQ</sequence>
<dbReference type="Proteomes" id="UP000003835">
    <property type="component" value="Unassembled WGS sequence"/>
</dbReference>
<evidence type="ECO:0000256" key="1">
    <source>
        <dbReference type="SAM" id="MobiDB-lite"/>
    </source>
</evidence>
<name>B4VLH9_9CYAN</name>
<evidence type="ECO:0000313" key="2">
    <source>
        <dbReference type="EMBL" id="EDX77435.1"/>
    </source>
</evidence>
<protein>
    <submittedName>
        <fullName evidence="2">Uncharacterized protein</fullName>
    </submittedName>
</protein>
<reference evidence="2 3" key="1">
    <citation type="submission" date="2008-07" db="EMBL/GenBank/DDBJ databases">
        <authorList>
            <person name="Tandeau de Marsac N."/>
            <person name="Ferriera S."/>
            <person name="Johnson J."/>
            <person name="Kravitz S."/>
            <person name="Beeson K."/>
            <person name="Sutton G."/>
            <person name="Rogers Y.-H."/>
            <person name="Friedman R."/>
            <person name="Frazier M."/>
            <person name="Venter J.C."/>
        </authorList>
    </citation>
    <scope>NUCLEOTIDE SEQUENCE [LARGE SCALE GENOMIC DNA]</scope>
    <source>
        <strain evidence="2 3">PCC 7420</strain>
    </source>
</reference>
<dbReference type="STRING" id="118168.MC7420_572"/>
<dbReference type="EMBL" id="DS989844">
    <property type="protein sequence ID" value="EDX77435.1"/>
    <property type="molecule type" value="Genomic_DNA"/>
</dbReference>
<feature type="compositionally biased region" description="Basic and acidic residues" evidence="1">
    <location>
        <begin position="31"/>
        <end position="44"/>
    </location>
</feature>
<organism evidence="2 3">
    <name type="scientific">Coleofasciculus chthonoplastes PCC 7420</name>
    <dbReference type="NCBI Taxonomy" id="118168"/>
    <lineage>
        <taxon>Bacteria</taxon>
        <taxon>Bacillati</taxon>
        <taxon>Cyanobacteriota</taxon>
        <taxon>Cyanophyceae</taxon>
        <taxon>Coleofasciculales</taxon>
        <taxon>Coleofasciculaceae</taxon>
        <taxon>Coleofasciculus</taxon>
    </lineage>
</organism>
<evidence type="ECO:0000313" key="3">
    <source>
        <dbReference type="Proteomes" id="UP000003835"/>
    </source>
</evidence>
<gene>
    <name evidence="2" type="ORF">MC7420_572</name>
</gene>
<dbReference type="HOGENOM" id="CLU_3214842_0_0_3"/>